<accession>A0A7W4YI02</accession>
<protein>
    <submittedName>
        <fullName evidence="2">Uncharacterized protein</fullName>
    </submittedName>
</protein>
<proteinExistence type="predicted"/>
<dbReference type="AlphaFoldDB" id="A0A7W4YI02"/>
<reference evidence="2 3" key="1">
    <citation type="submission" date="2020-08" db="EMBL/GenBank/DDBJ databases">
        <title>Sequencing the genomes of 1000 actinobacteria strains.</title>
        <authorList>
            <person name="Klenk H.-P."/>
        </authorList>
    </citation>
    <scope>NUCLEOTIDE SEQUENCE [LARGE SCALE GENOMIC DNA]</scope>
    <source>
        <strain evidence="2 3">DSM 20419</strain>
    </source>
</reference>
<dbReference type="Proteomes" id="UP000545286">
    <property type="component" value="Unassembled WGS sequence"/>
</dbReference>
<sequence>MYSPSLHRFFAWKARSADQDEEWSSNPKGRASGPAERAEPVSTVGPDTPTQERVAGLCATERPYNRRRLPGKKTSAAGVTEQSVAAGRSVQDSLASRAPLKTTPHVICLVVRDDVSLSVVTATIEHGFTAPIWTSD</sequence>
<evidence type="ECO:0000313" key="2">
    <source>
        <dbReference type="EMBL" id="MBB2959540.1"/>
    </source>
</evidence>
<comment type="caution">
    <text evidence="2">The sequence shown here is derived from an EMBL/GenBank/DDBJ whole genome shotgun (WGS) entry which is preliminary data.</text>
</comment>
<gene>
    <name evidence="2" type="ORF">FHX72_003709</name>
</gene>
<keyword evidence="3" id="KW-1185">Reference proteome</keyword>
<evidence type="ECO:0000313" key="3">
    <source>
        <dbReference type="Proteomes" id="UP000545286"/>
    </source>
</evidence>
<feature type="region of interest" description="Disordered" evidence="1">
    <location>
        <begin position="14"/>
        <end position="93"/>
    </location>
</feature>
<organism evidence="2 3">
    <name type="scientific">Pseudoclavibacter helvolus</name>
    <dbReference type="NCBI Taxonomy" id="255205"/>
    <lineage>
        <taxon>Bacteria</taxon>
        <taxon>Bacillati</taxon>
        <taxon>Actinomycetota</taxon>
        <taxon>Actinomycetes</taxon>
        <taxon>Micrococcales</taxon>
        <taxon>Microbacteriaceae</taxon>
        <taxon>Pseudoclavibacter</taxon>
    </lineage>
</organism>
<dbReference type="EMBL" id="JACHWJ010000012">
    <property type="protein sequence ID" value="MBB2959540.1"/>
    <property type="molecule type" value="Genomic_DNA"/>
</dbReference>
<evidence type="ECO:0000256" key="1">
    <source>
        <dbReference type="SAM" id="MobiDB-lite"/>
    </source>
</evidence>
<name>A0A7W4YI02_9MICO</name>